<proteinExistence type="inferred from homology"/>
<dbReference type="PANTHER" id="PTHR11061">
    <property type="entry name" value="RNA M5U METHYLTRANSFERASE"/>
    <property type="match status" value="1"/>
</dbReference>
<protein>
    <submittedName>
        <fullName evidence="6">Class I SAM-dependent RNA methyltransferase</fullName>
    </submittedName>
</protein>
<keyword evidence="2 5" id="KW-0808">Transferase</keyword>
<keyword evidence="3 5" id="KW-0949">S-adenosyl-L-methionine</keyword>
<dbReference type="GO" id="GO:0008168">
    <property type="term" value="F:methyltransferase activity"/>
    <property type="evidence" value="ECO:0007669"/>
    <property type="project" value="UniProtKB-KW"/>
</dbReference>
<comment type="caution">
    <text evidence="6">The sequence shown here is derived from an EMBL/GenBank/DDBJ whole genome shotgun (WGS) entry which is preliminary data.</text>
</comment>
<evidence type="ECO:0000256" key="2">
    <source>
        <dbReference type="ARBA" id="ARBA00022679"/>
    </source>
</evidence>
<dbReference type="CDD" id="cd02440">
    <property type="entry name" value="AdoMet_MTases"/>
    <property type="match status" value="1"/>
</dbReference>
<gene>
    <name evidence="6" type="ORF">IAI61_18835</name>
</gene>
<dbReference type="GO" id="GO:0032259">
    <property type="term" value="P:methylation"/>
    <property type="evidence" value="ECO:0007669"/>
    <property type="project" value="UniProtKB-KW"/>
</dbReference>
<dbReference type="InterPro" id="IPR010280">
    <property type="entry name" value="U5_MeTrfase_fam"/>
</dbReference>
<feature type="binding site" evidence="5">
    <location>
        <position position="354"/>
    </location>
    <ligand>
        <name>S-adenosyl-L-methionine</name>
        <dbReference type="ChEBI" id="CHEBI:59789"/>
    </ligand>
</feature>
<dbReference type="PANTHER" id="PTHR11061:SF30">
    <property type="entry name" value="TRNA (URACIL(54)-C(5))-METHYLTRANSFERASE"/>
    <property type="match status" value="1"/>
</dbReference>
<feature type="binding site" evidence="5">
    <location>
        <position position="308"/>
    </location>
    <ligand>
        <name>S-adenosyl-L-methionine</name>
        <dbReference type="ChEBI" id="CHEBI:59789"/>
    </ligand>
</feature>
<dbReference type="Proteomes" id="UP001518989">
    <property type="component" value="Unassembled WGS sequence"/>
</dbReference>
<keyword evidence="4" id="KW-0408">Iron</keyword>
<reference evidence="6 7" key="1">
    <citation type="submission" date="2020-09" db="EMBL/GenBank/DDBJ databases">
        <title>Roseomonas.</title>
        <authorList>
            <person name="Zhu W."/>
        </authorList>
    </citation>
    <scope>NUCLEOTIDE SEQUENCE [LARGE SCALE GENOMIC DNA]</scope>
    <source>
        <strain evidence="6 7">573</strain>
    </source>
</reference>
<feature type="active site" description="Nucleophile" evidence="5">
    <location>
        <position position="380"/>
    </location>
</feature>
<dbReference type="Pfam" id="PF05958">
    <property type="entry name" value="tRNA_U5-meth_tr"/>
    <property type="match status" value="1"/>
</dbReference>
<evidence type="ECO:0000256" key="4">
    <source>
        <dbReference type="ARBA" id="ARBA00023014"/>
    </source>
</evidence>
<keyword evidence="4" id="KW-0411">Iron-sulfur</keyword>
<accession>A0ABS3KUE6</accession>
<keyword evidence="7" id="KW-1185">Reference proteome</keyword>
<dbReference type="PROSITE" id="PS51687">
    <property type="entry name" value="SAM_MT_RNA_M5U"/>
    <property type="match status" value="1"/>
</dbReference>
<dbReference type="RefSeq" id="WP_207419276.1">
    <property type="nucleotide sequence ID" value="NZ_CP061177.1"/>
</dbReference>
<evidence type="ECO:0000313" key="7">
    <source>
        <dbReference type="Proteomes" id="UP001518989"/>
    </source>
</evidence>
<dbReference type="InterPro" id="IPR029063">
    <property type="entry name" value="SAM-dependent_MTases_sf"/>
</dbReference>
<comment type="similarity">
    <text evidence="5">Belongs to the class I-like SAM-binding methyltransferase superfamily. RNA M5U methyltransferase family.</text>
</comment>
<organism evidence="6 7">
    <name type="scientific">Roseomonas haemaphysalidis</name>
    <dbReference type="NCBI Taxonomy" id="2768162"/>
    <lineage>
        <taxon>Bacteria</taxon>
        <taxon>Pseudomonadati</taxon>
        <taxon>Pseudomonadota</taxon>
        <taxon>Alphaproteobacteria</taxon>
        <taxon>Acetobacterales</taxon>
        <taxon>Roseomonadaceae</taxon>
        <taxon>Roseomonas</taxon>
    </lineage>
</organism>
<dbReference type="SUPFAM" id="SSF53335">
    <property type="entry name" value="S-adenosyl-L-methionine-dependent methyltransferases"/>
    <property type="match status" value="1"/>
</dbReference>
<feature type="binding site" evidence="5">
    <location>
        <position position="257"/>
    </location>
    <ligand>
        <name>S-adenosyl-L-methionine</name>
        <dbReference type="ChEBI" id="CHEBI:59789"/>
    </ligand>
</feature>
<dbReference type="SUPFAM" id="SSF50249">
    <property type="entry name" value="Nucleic acid-binding proteins"/>
    <property type="match status" value="1"/>
</dbReference>
<dbReference type="InterPro" id="IPR012340">
    <property type="entry name" value="NA-bd_OB-fold"/>
</dbReference>
<dbReference type="Gene3D" id="3.40.50.150">
    <property type="entry name" value="Vaccinia Virus protein VP39"/>
    <property type="match status" value="1"/>
</dbReference>
<dbReference type="Gene3D" id="2.40.50.140">
    <property type="entry name" value="Nucleic acid-binding proteins"/>
    <property type="match status" value="1"/>
</dbReference>
<evidence type="ECO:0000256" key="3">
    <source>
        <dbReference type="ARBA" id="ARBA00022691"/>
    </source>
</evidence>
<name>A0ABS3KUE6_9PROT</name>
<keyword evidence="1 5" id="KW-0489">Methyltransferase</keyword>
<keyword evidence="4" id="KW-0479">Metal-binding</keyword>
<dbReference type="Gene3D" id="2.40.50.1070">
    <property type="match status" value="1"/>
</dbReference>
<feature type="binding site" evidence="5">
    <location>
        <position position="288"/>
    </location>
    <ligand>
        <name>S-adenosyl-L-methionine</name>
        <dbReference type="ChEBI" id="CHEBI:59789"/>
    </ligand>
</feature>
<evidence type="ECO:0000256" key="1">
    <source>
        <dbReference type="ARBA" id="ARBA00022603"/>
    </source>
</evidence>
<evidence type="ECO:0000256" key="5">
    <source>
        <dbReference type="PROSITE-ProRule" id="PRU01024"/>
    </source>
</evidence>
<sequence length="424" mass="44266">MEFSIARLGTAGDGIAAGADGRPVFIPFALPGEQVEAEPAGKQGEGQAAALRTVLRASSDRAVPPCPYFGHCGGCTMQHMAIPPYAAWKRARLAEALARAGFADDGAVAAPAVTPPHTRRRADLALRREQGVPVLGFHARASGAVVDLDSCVVLDPALVALFAPLKQVLRSLSAFRREGSAVLNLLDTGPDLLLRLDAEPSFADRTLLADFAREHGIPRIACAPLKGLVSETMAQLGPAVIALGGVPVPAAPGAFLQATPQGEAAIVAAVLAGLPEKLPAKARIADLYAGLGTLSFPLAARARVAGYESGPDAFASLDAAARKSGGRVEAFRRDLSRQPLTVKELDAFAAVVLDPPYAGAIDQMPALAKSRVQRIVYVSCNPVALARDTKLLHAAGWGLLRATPVDQFLWSSQLEAVAVFARQK</sequence>
<dbReference type="EMBL" id="JACTNG010000012">
    <property type="protein sequence ID" value="MBO1081099.1"/>
    <property type="molecule type" value="Genomic_DNA"/>
</dbReference>
<evidence type="ECO:0000313" key="6">
    <source>
        <dbReference type="EMBL" id="MBO1081099.1"/>
    </source>
</evidence>